<evidence type="ECO:0000313" key="2">
    <source>
        <dbReference type="EMBL" id="KIM97478.1"/>
    </source>
</evidence>
<accession>A0A0C3CEW1</accession>
<feature type="region of interest" description="Disordered" evidence="1">
    <location>
        <begin position="177"/>
        <end position="226"/>
    </location>
</feature>
<organism evidence="2 3">
    <name type="scientific">Oidiodendron maius (strain Zn)</name>
    <dbReference type="NCBI Taxonomy" id="913774"/>
    <lineage>
        <taxon>Eukaryota</taxon>
        <taxon>Fungi</taxon>
        <taxon>Dikarya</taxon>
        <taxon>Ascomycota</taxon>
        <taxon>Pezizomycotina</taxon>
        <taxon>Leotiomycetes</taxon>
        <taxon>Leotiomycetes incertae sedis</taxon>
        <taxon>Myxotrichaceae</taxon>
        <taxon>Oidiodendron</taxon>
    </lineage>
</organism>
<evidence type="ECO:0000256" key="1">
    <source>
        <dbReference type="SAM" id="MobiDB-lite"/>
    </source>
</evidence>
<feature type="region of interest" description="Disordered" evidence="1">
    <location>
        <begin position="105"/>
        <end position="144"/>
    </location>
</feature>
<dbReference type="InParanoid" id="A0A0C3CEW1"/>
<name>A0A0C3CEW1_OIDMZ</name>
<reference evidence="3" key="2">
    <citation type="submission" date="2015-01" db="EMBL/GenBank/DDBJ databases">
        <title>Evolutionary Origins and Diversification of the Mycorrhizal Mutualists.</title>
        <authorList>
            <consortium name="DOE Joint Genome Institute"/>
            <consortium name="Mycorrhizal Genomics Consortium"/>
            <person name="Kohler A."/>
            <person name="Kuo A."/>
            <person name="Nagy L.G."/>
            <person name="Floudas D."/>
            <person name="Copeland A."/>
            <person name="Barry K.W."/>
            <person name="Cichocki N."/>
            <person name="Veneault-Fourrey C."/>
            <person name="LaButti K."/>
            <person name="Lindquist E.A."/>
            <person name="Lipzen A."/>
            <person name="Lundell T."/>
            <person name="Morin E."/>
            <person name="Murat C."/>
            <person name="Riley R."/>
            <person name="Ohm R."/>
            <person name="Sun H."/>
            <person name="Tunlid A."/>
            <person name="Henrissat B."/>
            <person name="Grigoriev I.V."/>
            <person name="Hibbett D.S."/>
            <person name="Martin F."/>
        </authorList>
    </citation>
    <scope>NUCLEOTIDE SEQUENCE [LARGE SCALE GENOMIC DNA]</scope>
    <source>
        <strain evidence="3">Zn</strain>
    </source>
</reference>
<keyword evidence="3" id="KW-1185">Reference proteome</keyword>
<gene>
    <name evidence="2" type="ORF">OIDMADRAFT_32463</name>
</gene>
<protein>
    <submittedName>
        <fullName evidence="2">Uncharacterized protein</fullName>
    </submittedName>
</protein>
<sequence length="226" mass="25372">MATARTIGQWRIQRAGYNNAQTAPTWKYLDMHISPAAERVRERCFWKLPASCHPTLSISALHLGRALLKDCKIALTPITLRQYSRPLHPESYGTSTRGKLLVSRALPPSQPMSPSPTAPLQRQSYDLRAGHKPEKKRTIPGTAEEREVHRYSASLRLNYRHGVIALDAWHLVKQNRERGSQKLQEKHKTQANQTLFKVSQPPSCSPSLDKATQSHVGSSARDKGSV</sequence>
<dbReference type="HOGENOM" id="CLU_1225089_0_0_1"/>
<dbReference type="AlphaFoldDB" id="A0A0C3CEW1"/>
<reference evidence="2 3" key="1">
    <citation type="submission" date="2014-04" db="EMBL/GenBank/DDBJ databases">
        <authorList>
            <consortium name="DOE Joint Genome Institute"/>
            <person name="Kuo A."/>
            <person name="Martino E."/>
            <person name="Perotto S."/>
            <person name="Kohler A."/>
            <person name="Nagy L.G."/>
            <person name="Floudas D."/>
            <person name="Copeland A."/>
            <person name="Barry K.W."/>
            <person name="Cichocki N."/>
            <person name="Veneault-Fourrey C."/>
            <person name="LaButti K."/>
            <person name="Lindquist E.A."/>
            <person name="Lipzen A."/>
            <person name="Lundell T."/>
            <person name="Morin E."/>
            <person name="Murat C."/>
            <person name="Sun H."/>
            <person name="Tunlid A."/>
            <person name="Henrissat B."/>
            <person name="Grigoriev I.V."/>
            <person name="Hibbett D.S."/>
            <person name="Martin F."/>
            <person name="Nordberg H.P."/>
            <person name="Cantor M.N."/>
            <person name="Hua S.X."/>
        </authorList>
    </citation>
    <scope>NUCLEOTIDE SEQUENCE [LARGE SCALE GENOMIC DNA]</scope>
    <source>
        <strain evidence="2 3">Zn</strain>
    </source>
</reference>
<feature type="compositionally biased region" description="Pro residues" evidence="1">
    <location>
        <begin position="108"/>
        <end position="117"/>
    </location>
</feature>
<feature type="compositionally biased region" description="Polar residues" evidence="1">
    <location>
        <begin position="190"/>
        <end position="217"/>
    </location>
</feature>
<dbReference type="EMBL" id="KN832882">
    <property type="protein sequence ID" value="KIM97478.1"/>
    <property type="molecule type" value="Genomic_DNA"/>
</dbReference>
<evidence type="ECO:0000313" key="3">
    <source>
        <dbReference type="Proteomes" id="UP000054321"/>
    </source>
</evidence>
<proteinExistence type="predicted"/>
<feature type="compositionally biased region" description="Basic and acidic residues" evidence="1">
    <location>
        <begin position="177"/>
        <end position="188"/>
    </location>
</feature>
<dbReference type="Proteomes" id="UP000054321">
    <property type="component" value="Unassembled WGS sequence"/>
</dbReference>